<dbReference type="PANTHER" id="PTHR33322:SF16">
    <property type="entry name" value="BAG FAMILY MOLECULAR CHAPERONE REGULATOR 6"/>
    <property type="match status" value="1"/>
</dbReference>
<protein>
    <recommendedName>
        <fullName evidence="3">BAG domain-containing protein</fullName>
    </recommendedName>
</protein>
<feature type="compositionally biased region" description="Basic and acidic residues" evidence="2">
    <location>
        <begin position="342"/>
        <end position="368"/>
    </location>
</feature>
<comment type="caution">
    <text evidence="4">The sequence shown here is derived from an EMBL/GenBank/DDBJ whole genome shotgun (WGS) entry which is preliminary data.</text>
</comment>
<feature type="compositionally biased region" description="Basic and acidic residues" evidence="2">
    <location>
        <begin position="966"/>
        <end position="979"/>
    </location>
</feature>
<evidence type="ECO:0000313" key="5">
    <source>
        <dbReference type="Proteomes" id="UP000091857"/>
    </source>
</evidence>
<dbReference type="InterPro" id="IPR036533">
    <property type="entry name" value="BAG_dom_sf"/>
</dbReference>
<evidence type="ECO:0000313" key="4">
    <source>
        <dbReference type="EMBL" id="OAY62218.1"/>
    </source>
</evidence>
<dbReference type="Gene3D" id="1.20.58.120">
    <property type="entry name" value="BAG domain"/>
    <property type="match status" value="1"/>
</dbReference>
<dbReference type="Gramene" id="Manes.01G250800.2.v8.1">
    <property type="protein sequence ID" value="Manes.01G250800.2.v8.1.CDS"/>
    <property type="gene ID" value="Manes.01G250800.v8.1"/>
</dbReference>
<dbReference type="AlphaFoldDB" id="A0A2C9WQ86"/>
<dbReference type="Gramene" id="Manes.01G250800.4.v8.1">
    <property type="protein sequence ID" value="Manes.01G250800.4.v8.1.CDS"/>
    <property type="gene ID" value="Manes.01G250800.v8.1"/>
</dbReference>
<dbReference type="InterPro" id="IPR003103">
    <property type="entry name" value="BAG_domain"/>
</dbReference>
<keyword evidence="1" id="KW-0143">Chaperone</keyword>
<dbReference type="FunFam" id="1.20.58.120:FF:000010">
    <property type="entry name" value="BAG family molecular chaperone regulator 6"/>
    <property type="match status" value="1"/>
</dbReference>
<accession>A0A2C9WQ86</accession>
<name>A0A2C9WQ86_MANES</name>
<dbReference type="PROSITE" id="PS50096">
    <property type="entry name" value="IQ"/>
    <property type="match status" value="1"/>
</dbReference>
<feature type="region of interest" description="Disordered" evidence="2">
    <location>
        <begin position="802"/>
        <end position="862"/>
    </location>
</feature>
<dbReference type="Proteomes" id="UP000091857">
    <property type="component" value="Chromosome 1"/>
</dbReference>
<dbReference type="SUPFAM" id="SSF63491">
    <property type="entry name" value="BAG domain"/>
    <property type="match status" value="1"/>
</dbReference>
<feature type="compositionally biased region" description="Basic and acidic residues" evidence="2">
    <location>
        <begin position="479"/>
        <end position="488"/>
    </location>
</feature>
<evidence type="ECO:0000259" key="3">
    <source>
        <dbReference type="PROSITE" id="PS51035"/>
    </source>
</evidence>
<feature type="region of interest" description="Disordered" evidence="2">
    <location>
        <begin position="193"/>
        <end position="214"/>
    </location>
</feature>
<feature type="compositionally biased region" description="Basic and acidic residues" evidence="2">
    <location>
        <begin position="460"/>
        <end position="469"/>
    </location>
</feature>
<dbReference type="GO" id="GO:0051087">
    <property type="term" value="F:protein-folding chaperone binding"/>
    <property type="evidence" value="ECO:0007669"/>
    <property type="project" value="InterPro"/>
</dbReference>
<dbReference type="EMBL" id="CM004387">
    <property type="protein sequence ID" value="OAY62218.1"/>
    <property type="molecule type" value="Genomic_DNA"/>
</dbReference>
<dbReference type="PANTHER" id="PTHR33322">
    <property type="entry name" value="BAG DOMAIN CONTAINING PROTEIN, EXPRESSED"/>
    <property type="match status" value="1"/>
</dbReference>
<dbReference type="CDD" id="cd23767">
    <property type="entry name" value="IQCD"/>
    <property type="match status" value="1"/>
</dbReference>
<evidence type="ECO:0000256" key="2">
    <source>
        <dbReference type="SAM" id="MobiDB-lite"/>
    </source>
</evidence>
<gene>
    <name evidence="4" type="ORF">MANES_01G250800v8</name>
</gene>
<dbReference type="STRING" id="3983.A0A2C9WQ86"/>
<organism evidence="4 5">
    <name type="scientific">Manihot esculenta</name>
    <name type="common">Cassava</name>
    <name type="synonym">Jatropha manihot</name>
    <dbReference type="NCBI Taxonomy" id="3983"/>
    <lineage>
        <taxon>Eukaryota</taxon>
        <taxon>Viridiplantae</taxon>
        <taxon>Streptophyta</taxon>
        <taxon>Embryophyta</taxon>
        <taxon>Tracheophyta</taxon>
        <taxon>Spermatophyta</taxon>
        <taxon>Magnoliopsida</taxon>
        <taxon>eudicotyledons</taxon>
        <taxon>Gunneridae</taxon>
        <taxon>Pentapetalae</taxon>
        <taxon>rosids</taxon>
        <taxon>fabids</taxon>
        <taxon>Malpighiales</taxon>
        <taxon>Euphorbiaceae</taxon>
        <taxon>Crotonoideae</taxon>
        <taxon>Manihoteae</taxon>
        <taxon>Manihot</taxon>
    </lineage>
</organism>
<feature type="compositionally biased region" description="Polar residues" evidence="2">
    <location>
        <begin position="444"/>
        <end position="459"/>
    </location>
</feature>
<feature type="region of interest" description="Disordered" evidence="2">
    <location>
        <begin position="1197"/>
        <end position="1229"/>
    </location>
</feature>
<feature type="compositionally biased region" description="Polar residues" evidence="2">
    <location>
        <begin position="306"/>
        <end position="323"/>
    </location>
</feature>
<dbReference type="Gramene" id="Manes.01G250800.3.v8.1">
    <property type="protein sequence ID" value="Manes.01G250800.3.v8.1.CDS"/>
    <property type="gene ID" value="Manes.01G250800.v8.1"/>
</dbReference>
<feature type="region of interest" description="Disordered" evidence="2">
    <location>
        <begin position="275"/>
        <end position="497"/>
    </location>
</feature>
<feature type="region of interest" description="Disordered" evidence="2">
    <location>
        <begin position="761"/>
        <end position="784"/>
    </location>
</feature>
<dbReference type="PROSITE" id="PS51035">
    <property type="entry name" value="BAG"/>
    <property type="match status" value="1"/>
</dbReference>
<evidence type="ECO:0000256" key="1">
    <source>
        <dbReference type="ARBA" id="ARBA00023186"/>
    </source>
</evidence>
<dbReference type="SMART" id="SM00264">
    <property type="entry name" value="BAG"/>
    <property type="match status" value="1"/>
</dbReference>
<dbReference type="InterPro" id="IPR040400">
    <property type="entry name" value="BAG5/6/7/8"/>
</dbReference>
<feature type="region of interest" description="Disordered" evidence="2">
    <location>
        <begin position="930"/>
        <end position="979"/>
    </location>
</feature>
<reference evidence="5" key="1">
    <citation type="journal article" date="2016" name="Nat. Biotechnol.">
        <title>Sequencing wild and cultivated cassava and related species reveals extensive interspecific hybridization and genetic diversity.</title>
        <authorList>
            <person name="Bredeson J.V."/>
            <person name="Lyons J.B."/>
            <person name="Prochnik S.E."/>
            <person name="Wu G.A."/>
            <person name="Ha C.M."/>
            <person name="Edsinger-Gonzales E."/>
            <person name="Grimwood J."/>
            <person name="Schmutz J."/>
            <person name="Rabbi I.Y."/>
            <person name="Egesi C."/>
            <person name="Nauluvula P."/>
            <person name="Lebot V."/>
            <person name="Ndunguru J."/>
            <person name="Mkamilo G."/>
            <person name="Bart R.S."/>
            <person name="Setter T.L."/>
            <person name="Gleadow R.M."/>
            <person name="Kulakow P."/>
            <person name="Ferguson M.E."/>
            <person name="Rounsley S."/>
            <person name="Rokhsar D.S."/>
        </authorList>
    </citation>
    <scope>NUCLEOTIDE SEQUENCE [LARGE SCALE GENOMIC DNA]</scope>
    <source>
        <strain evidence="5">cv. AM560-2</strain>
    </source>
</reference>
<feature type="compositionally biased region" description="Basic and acidic residues" evidence="2">
    <location>
        <begin position="802"/>
        <end position="833"/>
    </location>
</feature>
<feature type="compositionally biased region" description="Basic residues" evidence="2">
    <location>
        <begin position="1219"/>
        <end position="1229"/>
    </location>
</feature>
<dbReference type="GO" id="GO:0006457">
    <property type="term" value="P:protein folding"/>
    <property type="evidence" value="ECO:0000318"/>
    <property type="project" value="GO_Central"/>
</dbReference>
<feature type="compositionally biased region" description="Polar residues" evidence="2">
    <location>
        <begin position="762"/>
        <end position="777"/>
    </location>
</feature>
<feature type="region of interest" description="Disordered" evidence="2">
    <location>
        <begin position="991"/>
        <end position="1016"/>
    </location>
</feature>
<dbReference type="Pfam" id="PF02179">
    <property type="entry name" value="BAG"/>
    <property type="match status" value="1"/>
</dbReference>
<dbReference type="OrthoDB" id="787121at2759"/>
<dbReference type="OMA" id="KQFPFPI"/>
<keyword evidence="5" id="KW-1185">Reference proteome</keyword>
<feature type="compositionally biased region" description="Basic and acidic residues" evidence="2">
    <location>
        <begin position="193"/>
        <end position="211"/>
    </location>
</feature>
<sequence length="1229" mass="137991">MMPVNRYMDSHPPQQGNQMHFNQNYYPSFEAVPPVANVDPSKPVVINHPWPYPNNFGYSVPCYPYFREGNFPGYYSYGPCLHFASPQFHCCGYHPPYTDAVPVHYAPPPHYLRELPRYEFDKPRDNDYHCCGCRNHTHDQRNGGSVRIEEQDPNVENNRDGFLVPFPLKNHPYPVFWIPPEYLKNEEHRKSLEADAAKEEKSEMASVDKKPPQILKFSEQDPGVWSSWFPLDKRSLQSFMPSENGSTADQKNEDIMRQFPFPIIWMPFHNRQGEAEKKDVEMHTAPMSVEEPASSGQLHLVRCPNNDDSINKSQVTNKNSGSQVGLELKEKSSKQRSIPVKQVEEPKKKDNSEDVEQRGRDVSLKNEGDNVMGKATGSRTKRQSSSPPKTSKLPPVCLRVDPLPRKKNGNTTSTSPSPPGFKRQSKETATDTPTAPISLDSKSKNSQYLQAQESTSSSRMEAEGKKNEVKVINVLQSKTSEDKDEEQRNAYQTQQFPVISSVDSEKEAFSRLTVEKMGKHDENCVMKEDKGLRDADKLATAKANDKGKSKEDKKELLEEEAAVRIQSAYRGFEVRKWEPLKKLKQIEEVREQVAEVRNKICGLESSPDLQKDERQRAVIGEMVMSLLLKLDTIQGLHPSLRDVRKSLARELVELQEKLDLLAKAKSSENRSIGLNNITGIDGEQNGDVAEHPNNDVCQMMDVGSDTQGTEASKPPLVFSEAQKKPESDLLPGFTKLEYHSEEPEDNGDGEFQFGKALMAENDASSETEQTFQLQSEKSGSKEKAGVQIENIWCDRINEEKSEPFEVNESKHIDNSPHESRTEEVAEEIADKESAPSAEEQSQTNMIGVRQNKKGESNVSSDLTSSVAVIDEMNLLEEIPEMNLLKELPIGVVDDAEPEKHAQAEIQDNEVSADEDVECEAFINALELQPQELHEGGQSTIDASSLDGGVQSIPGAEQQPTELVSEGPRETEATSPDKEVLIQRELRLAAVDEKQSVAEPNGWPEVASEKEDGCPTIAEGDAQKTQVLLFNKDNKQMEESLPEEMQRVPTLLQAENLSKAEDAQIGEDQDNVAQLTARDRNEKIIQEEEDLRVVEMVSGSDKVANQHNGLETSDRELVVEVQVDPIKHDEEKGDLLPASSAVKGQEIEVESDRKLVEENEKMREMVEKLMEAGKEQLTVISNLTGRVKDLEKKLLRKKRNARRCRTTVSPPSRGMPSSKSPKKRAAGLVM</sequence>
<proteinExistence type="predicted"/>
<feature type="compositionally biased region" description="Polar residues" evidence="2">
    <location>
        <begin position="1205"/>
        <end position="1218"/>
    </location>
</feature>
<feature type="domain" description="BAG" evidence="3">
    <location>
        <begin position="585"/>
        <end position="662"/>
    </location>
</feature>
<feature type="compositionally biased region" description="Low complexity" evidence="2">
    <location>
        <begin position="384"/>
        <end position="395"/>
    </location>
</feature>